<keyword evidence="2" id="KW-1185">Reference proteome</keyword>
<reference evidence="1 2" key="1">
    <citation type="journal article" date="2020" name="BMC Genomics">
        <title>Correction to: Identification and distribution of gene clusters required for synthesis of sphingolipid metabolism inhibitors in diverse species of the filamentous fungus Fusarium.</title>
        <authorList>
            <person name="Kim H.S."/>
            <person name="Lohmar J.M."/>
            <person name="Busman M."/>
            <person name="Brown D.W."/>
            <person name="Naumann T.A."/>
            <person name="Divon H.H."/>
            <person name="Lysoe E."/>
            <person name="Uhlig S."/>
            <person name="Proctor R.H."/>
        </authorList>
    </citation>
    <scope>NUCLEOTIDE SEQUENCE [LARGE SCALE GENOMIC DNA]</scope>
    <source>
        <strain evidence="1 2">NRRL 25214</strain>
    </source>
</reference>
<accession>A0A8H5EBL9</accession>
<sequence>MKDYRYQGRHNNAVKEAIQPAKTIATSVVNTFADTKHEIDLSVDLSKKPSQNNQGFNVAPPGFLRKQAAKESCQLLIGELKEKESAVDGLTTNLDQLKNKIPVTQQLQVMLTKLRGPRTKSGRALDFDDSLEVEIGPDTIHESDMKDETPRNLHGDKGLIVIKHGLKTSFTIGLASGIHCVIRHHPSDVAGDVTSSEWCIIEIDGKAFSDKGDSGACVFGLEGLAA</sequence>
<dbReference type="Proteomes" id="UP000573603">
    <property type="component" value="Unassembled WGS sequence"/>
</dbReference>
<evidence type="ECO:0000313" key="1">
    <source>
        <dbReference type="EMBL" id="KAF5254268.1"/>
    </source>
</evidence>
<proteinExistence type="predicted"/>
<protein>
    <submittedName>
        <fullName evidence="1">Uncharacterized protein</fullName>
    </submittedName>
</protein>
<dbReference type="AlphaFoldDB" id="A0A8H5EBL9"/>
<dbReference type="EMBL" id="JABEVY010000023">
    <property type="protein sequence ID" value="KAF5254268.1"/>
    <property type="molecule type" value="Genomic_DNA"/>
</dbReference>
<evidence type="ECO:0000313" key="2">
    <source>
        <dbReference type="Proteomes" id="UP000573603"/>
    </source>
</evidence>
<gene>
    <name evidence="1" type="ORF">FANTH_932</name>
</gene>
<organism evidence="1 2">
    <name type="scientific">Fusarium anthophilum</name>
    <dbReference type="NCBI Taxonomy" id="48485"/>
    <lineage>
        <taxon>Eukaryota</taxon>
        <taxon>Fungi</taxon>
        <taxon>Dikarya</taxon>
        <taxon>Ascomycota</taxon>
        <taxon>Pezizomycotina</taxon>
        <taxon>Sordariomycetes</taxon>
        <taxon>Hypocreomycetidae</taxon>
        <taxon>Hypocreales</taxon>
        <taxon>Nectriaceae</taxon>
        <taxon>Fusarium</taxon>
        <taxon>Fusarium fujikuroi species complex</taxon>
    </lineage>
</organism>
<name>A0A8H5EBL9_9HYPO</name>
<comment type="caution">
    <text evidence="1">The sequence shown here is derived from an EMBL/GenBank/DDBJ whole genome shotgun (WGS) entry which is preliminary data.</text>
</comment>